<dbReference type="Proteomes" id="UP000232323">
    <property type="component" value="Unassembled WGS sequence"/>
</dbReference>
<reference evidence="1 2" key="1">
    <citation type="submission" date="2017-08" db="EMBL/GenBank/DDBJ databases">
        <title>Acidophilic green algal genome provides insights into adaptation to an acidic environment.</title>
        <authorList>
            <person name="Hirooka S."/>
            <person name="Hirose Y."/>
            <person name="Kanesaki Y."/>
            <person name="Higuchi S."/>
            <person name="Fujiwara T."/>
            <person name="Onuma R."/>
            <person name="Era A."/>
            <person name="Ohbayashi R."/>
            <person name="Uzuka A."/>
            <person name="Nozaki H."/>
            <person name="Yoshikawa H."/>
            <person name="Miyagishima S.Y."/>
        </authorList>
    </citation>
    <scope>NUCLEOTIDE SEQUENCE [LARGE SCALE GENOMIC DNA]</scope>
    <source>
        <strain evidence="1 2">NIES-2499</strain>
    </source>
</reference>
<evidence type="ECO:0000313" key="1">
    <source>
        <dbReference type="EMBL" id="GAX84662.1"/>
    </source>
</evidence>
<protein>
    <submittedName>
        <fullName evidence="1">Uncharacterized protein</fullName>
    </submittedName>
</protein>
<comment type="caution">
    <text evidence="1">The sequence shown here is derived from an EMBL/GenBank/DDBJ whole genome shotgun (WGS) entry which is preliminary data.</text>
</comment>
<gene>
    <name evidence="1" type="ORF">CEUSTIGMA_g12083.t1</name>
</gene>
<sequence>MHSCVFKDPQDIRFSNHFATKYAKWSEDEANMLHSMYCCAFCGVTDWGGQSANQAGFRMVDPVKTNPARPDEDVPDALQIANNPSADEGNDVREAAKDEHVPLYALSNYRLRQHMQCEDSMKNQKWWQWRQCRGCKEPGTRAAGMKQVALMPPEYQEMLLQADPLEMQTFTSLLDATLDIKERVHGYSKTKREKAGLWPLNEEGESWVMAAQRKKVEVGEIALPPIHIPFLVNLL</sequence>
<evidence type="ECO:0000313" key="2">
    <source>
        <dbReference type="Proteomes" id="UP000232323"/>
    </source>
</evidence>
<proteinExistence type="predicted"/>
<dbReference type="EMBL" id="BEGY01000131">
    <property type="protein sequence ID" value="GAX84662.1"/>
    <property type="molecule type" value="Genomic_DNA"/>
</dbReference>
<keyword evidence="2" id="KW-1185">Reference proteome</keyword>
<accession>A0A250XP09</accession>
<dbReference type="AlphaFoldDB" id="A0A250XP09"/>
<name>A0A250XP09_9CHLO</name>
<organism evidence="1 2">
    <name type="scientific">Chlamydomonas eustigma</name>
    <dbReference type="NCBI Taxonomy" id="1157962"/>
    <lineage>
        <taxon>Eukaryota</taxon>
        <taxon>Viridiplantae</taxon>
        <taxon>Chlorophyta</taxon>
        <taxon>core chlorophytes</taxon>
        <taxon>Chlorophyceae</taxon>
        <taxon>CS clade</taxon>
        <taxon>Chlamydomonadales</taxon>
        <taxon>Chlamydomonadaceae</taxon>
        <taxon>Chlamydomonas</taxon>
    </lineage>
</organism>